<evidence type="ECO:0000256" key="8">
    <source>
        <dbReference type="SAM" id="Phobius"/>
    </source>
</evidence>
<comment type="subcellular location">
    <subcellularLocation>
        <location evidence="1">Cell membrane</location>
        <topology evidence="1">Multi-pass membrane protein</topology>
    </subcellularLocation>
</comment>
<keyword evidence="4" id="KW-1003">Cell membrane</keyword>
<dbReference type="Gene3D" id="1.10.3470.10">
    <property type="entry name" value="ABC transporter involved in vitamin B12 uptake, BtuC"/>
    <property type="match status" value="1"/>
</dbReference>
<feature type="transmembrane region" description="Helical" evidence="8">
    <location>
        <begin position="26"/>
        <end position="46"/>
    </location>
</feature>
<dbReference type="InterPro" id="IPR037294">
    <property type="entry name" value="ABC_BtuC-like"/>
</dbReference>
<evidence type="ECO:0000256" key="1">
    <source>
        <dbReference type="ARBA" id="ARBA00004651"/>
    </source>
</evidence>
<evidence type="ECO:0000256" key="6">
    <source>
        <dbReference type="ARBA" id="ARBA00022989"/>
    </source>
</evidence>
<keyword evidence="6 8" id="KW-1133">Transmembrane helix</keyword>
<keyword evidence="5 8" id="KW-0812">Transmembrane</keyword>
<accession>A0A7W5F932</accession>
<dbReference type="GO" id="GO:0022857">
    <property type="term" value="F:transmembrane transporter activity"/>
    <property type="evidence" value="ECO:0007669"/>
    <property type="project" value="InterPro"/>
</dbReference>
<proteinExistence type="inferred from homology"/>
<dbReference type="FunFam" id="1.10.3470.10:FF:000001">
    <property type="entry name" value="Vitamin B12 ABC transporter permease BtuC"/>
    <property type="match status" value="1"/>
</dbReference>
<dbReference type="SUPFAM" id="SSF81345">
    <property type="entry name" value="ABC transporter involved in vitamin B12 uptake, BtuC"/>
    <property type="match status" value="1"/>
</dbReference>
<keyword evidence="3" id="KW-0813">Transport</keyword>
<evidence type="ECO:0000256" key="4">
    <source>
        <dbReference type="ARBA" id="ARBA00022475"/>
    </source>
</evidence>
<evidence type="ECO:0000313" key="10">
    <source>
        <dbReference type="Proteomes" id="UP000577707"/>
    </source>
</evidence>
<dbReference type="GO" id="GO:0005886">
    <property type="term" value="C:plasma membrane"/>
    <property type="evidence" value="ECO:0007669"/>
    <property type="project" value="UniProtKB-SubCell"/>
</dbReference>
<reference evidence="9 10" key="1">
    <citation type="submission" date="2020-08" db="EMBL/GenBank/DDBJ databases">
        <title>Genomic Encyclopedia of Type Strains, Phase III (KMG-III): the genomes of soil and plant-associated and newly described type strains.</title>
        <authorList>
            <person name="Whitman W."/>
        </authorList>
    </citation>
    <scope>NUCLEOTIDE SEQUENCE [LARGE SCALE GENOMIC DNA]</scope>
    <source>
        <strain evidence="9 10">CECT 3302</strain>
    </source>
</reference>
<feature type="transmembrane region" description="Helical" evidence="8">
    <location>
        <begin position="166"/>
        <end position="188"/>
    </location>
</feature>
<feature type="transmembrane region" description="Helical" evidence="8">
    <location>
        <begin position="215"/>
        <end position="237"/>
    </location>
</feature>
<dbReference type="EMBL" id="JACHXG010000005">
    <property type="protein sequence ID" value="MBB3089815.1"/>
    <property type="molecule type" value="Genomic_DNA"/>
</dbReference>
<gene>
    <name evidence="9" type="ORF">FHS12_002764</name>
</gene>
<dbReference type="PANTHER" id="PTHR30472:SF24">
    <property type="entry name" value="FERRIC ENTEROBACTIN TRANSPORT SYSTEM PERMEASE PROTEIN FEPG"/>
    <property type="match status" value="1"/>
</dbReference>
<dbReference type="Proteomes" id="UP000577707">
    <property type="component" value="Unassembled WGS sequence"/>
</dbReference>
<name>A0A7W5F932_9ACTN</name>
<feature type="transmembrane region" description="Helical" evidence="8">
    <location>
        <begin position="138"/>
        <end position="159"/>
    </location>
</feature>
<organism evidence="9 10">
    <name type="scientific">Nocardioides albus</name>
    <dbReference type="NCBI Taxonomy" id="1841"/>
    <lineage>
        <taxon>Bacteria</taxon>
        <taxon>Bacillati</taxon>
        <taxon>Actinomycetota</taxon>
        <taxon>Actinomycetes</taxon>
        <taxon>Propionibacteriales</taxon>
        <taxon>Nocardioidaceae</taxon>
        <taxon>Nocardioides</taxon>
    </lineage>
</organism>
<dbReference type="PANTHER" id="PTHR30472">
    <property type="entry name" value="FERRIC ENTEROBACTIN TRANSPORT SYSTEM PERMEASE PROTEIN"/>
    <property type="match status" value="1"/>
</dbReference>
<feature type="transmembrane region" description="Helical" evidence="8">
    <location>
        <begin position="111"/>
        <end position="132"/>
    </location>
</feature>
<feature type="transmembrane region" description="Helical" evidence="8">
    <location>
        <begin position="258"/>
        <end position="285"/>
    </location>
</feature>
<dbReference type="AlphaFoldDB" id="A0A7W5F932"/>
<dbReference type="CDD" id="cd06550">
    <property type="entry name" value="TM_ABC_iron-siderophores_like"/>
    <property type="match status" value="1"/>
</dbReference>
<dbReference type="InterPro" id="IPR000522">
    <property type="entry name" value="ABC_transptr_permease_BtuC"/>
</dbReference>
<evidence type="ECO:0000313" key="9">
    <source>
        <dbReference type="EMBL" id="MBB3089815.1"/>
    </source>
</evidence>
<feature type="transmembrane region" description="Helical" evidence="8">
    <location>
        <begin position="326"/>
        <end position="345"/>
    </location>
</feature>
<keyword evidence="10" id="KW-1185">Reference proteome</keyword>
<protein>
    <submittedName>
        <fullName evidence="9">Iron complex transport system permease protein</fullName>
    </submittedName>
</protein>
<comment type="caution">
    <text evidence="9">The sequence shown here is derived from an EMBL/GenBank/DDBJ whole genome shotgun (WGS) entry which is preliminary data.</text>
</comment>
<sequence length="353" mass="36303">MTTTTLVPGRPRFGRGRLTLVWRPRLVAVDVALLVLVFLLVCLNVGQGDYPISVPDVAGAILGGGNEAEQFIVWNLRLPRSVVGLLVGAGFGMSGAIWQSITRNPLASPDLLGITAGAGAGAVAVIVFGSTAVLGTTIGVPAAAMAGGLLTGVAIYLLAWRRGIEGFRLVLIGVAVNGILIALTNWMLVIGEIWDAQEATVWLNGSLTGRDWGDALPAAIALGAIGTVALASTFQLSALKLGDDTARALGVRVQLSQAVLLIASVLLAAMCVTAAGPIGFIAFVAPQVALRIARTPGPPLLASALTGAALVVGSDYVARVLLPTELPVGIVTTAIGGPFLMYLIIRTNRRLSR</sequence>
<feature type="transmembrane region" description="Helical" evidence="8">
    <location>
        <begin position="81"/>
        <end position="99"/>
    </location>
</feature>
<dbReference type="RefSeq" id="WP_229788834.1">
    <property type="nucleotide sequence ID" value="NZ_BMQT01000009.1"/>
</dbReference>
<evidence type="ECO:0000256" key="7">
    <source>
        <dbReference type="ARBA" id="ARBA00023136"/>
    </source>
</evidence>
<comment type="similarity">
    <text evidence="2">Belongs to the binding-protein-dependent transport system permease family. FecCD subfamily.</text>
</comment>
<dbReference type="GO" id="GO:0033214">
    <property type="term" value="P:siderophore-iron import into cell"/>
    <property type="evidence" value="ECO:0007669"/>
    <property type="project" value="TreeGrafter"/>
</dbReference>
<evidence type="ECO:0000256" key="5">
    <source>
        <dbReference type="ARBA" id="ARBA00022692"/>
    </source>
</evidence>
<keyword evidence="7 8" id="KW-0472">Membrane</keyword>
<evidence type="ECO:0000256" key="3">
    <source>
        <dbReference type="ARBA" id="ARBA00022448"/>
    </source>
</evidence>
<dbReference type="Pfam" id="PF01032">
    <property type="entry name" value="FecCD"/>
    <property type="match status" value="1"/>
</dbReference>
<evidence type="ECO:0000256" key="2">
    <source>
        <dbReference type="ARBA" id="ARBA00007935"/>
    </source>
</evidence>